<dbReference type="PRINTS" id="PR00598">
    <property type="entry name" value="HTHMARR"/>
</dbReference>
<sequence>MLTNPPKMSPAANLRSDAGLASALRVTLARLNRRLRRQAAKHSLTATQLATLAAVERHSAITPGELAEQEKVQPPSITRVIAALDERGLIARSPHPTDRRQVTVSVTEAGLALLKEERRRKEAWLAQRLKELTPEEKTVLRQAAQILEKLSKI</sequence>
<accession>A0A919RL25</accession>
<dbReference type="AlphaFoldDB" id="A0A919RL25"/>
<dbReference type="PANTHER" id="PTHR39515">
    <property type="entry name" value="CONSERVED PROTEIN"/>
    <property type="match status" value="1"/>
</dbReference>
<organism evidence="2 3">
    <name type="scientific">Sinosporangium siamense</name>
    <dbReference type="NCBI Taxonomy" id="1367973"/>
    <lineage>
        <taxon>Bacteria</taxon>
        <taxon>Bacillati</taxon>
        <taxon>Actinomycetota</taxon>
        <taxon>Actinomycetes</taxon>
        <taxon>Streptosporangiales</taxon>
        <taxon>Streptosporangiaceae</taxon>
        <taxon>Sinosporangium</taxon>
    </lineage>
</organism>
<dbReference type="SMART" id="SM00347">
    <property type="entry name" value="HTH_MARR"/>
    <property type="match status" value="1"/>
</dbReference>
<comment type="caution">
    <text evidence="2">The sequence shown here is derived from an EMBL/GenBank/DDBJ whole genome shotgun (WGS) entry which is preliminary data.</text>
</comment>
<dbReference type="PANTHER" id="PTHR39515:SF2">
    <property type="entry name" value="HTH-TYPE TRANSCRIPTIONAL REGULATOR RV0880"/>
    <property type="match status" value="1"/>
</dbReference>
<dbReference type="Proteomes" id="UP000606172">
    <property type="component" value="Unassembled WGS sequence"/>
</dbReference>
<dbReference type="EMBL" id="BOOW01000031">
    <property type="protein sequence ID" value="GII94805.1"/>
    <property type="molecule type" value="Genomic_DNA"/>
</dbReference>
<protein>
    <submittedName>
        <fullName evidence="2">MarR family transcriptional regulator</fullName>
    </submittedName>
</protein>
<proteinExistence type="predicted"/>
<feature type="domain" description="HTH marR-type" evidence="1">
    <location>
        <begin position="17"/>
        <end position="153"/>
    </location>
</feature>
<dbReference type="InterPro" id="IPR052526">
    <property type="entry name" value="HTH-type_Bedaq_tolerance"/>
</dbReference>
<name>A0A919RL25_9ACTN</name>
<dbReference type="InterPro" id="IPR000835">
    <property type="entry name" value="HTH_MarR-typ"/>
</dbReference>
<dbReference type="InterPro" id="IPR036390">
    <property type="entry name" value="WH_DNA-bd_sf"/>
</dbReference>
<dbReference type="PROSITE" id="PS50995">
    <property type="entry name" value="HTH_MARR_2"/>
    <property type="match status" value="1"/>
</dbReference>
<dbReference type="InterPro" id="IPR036388">
    <property type="entry name" value="WH-like_DNA-bd_sf"/>
</dbReference>
<evidence type="ECO:0000259" key="1">
    <source>
        <dbReference type="PROSITE" id="PS50995"/>
    </source>
</evidence>
<dbReference type="Pfam" id="PF01047">
    <property type="entry name" value="MarR"/>
    <property type="match status" value="1"/>
</dbReference>
<dbReference type="SUPFAM" id="SSF46785">
    <property type="entry name" value="Winged helix' DNA-binding domain"/>
    <property type="match status" value="1"/>
</dbReference>
<gene>
    <name evidence="2" type="ORF">Ssi02_50360</name>
</gene>
<dbReference type="GO" id="GO:0003700">
    <property type="term" value="F:DNA-binding transcription factor activity"/>
    <property type="evidence" value="ECO:0007669"/>
    <property type="project" value="InterPro"/>
</dbReference>
<dbReference type="Gene3D" id="1.10.10.10">
    <property type="entry name" value="Winged helix-like DNA-binding domain superfamily/Winged helix DNA-binding domain"/>
    <property type="match status" value="1"/>
</dbReference>
<evidence type="ECO:0000313" key="3">
    <source>
        <dbReference type="Proteomes" id="UP000606172"/>
    </source>
</evidence>
<keyword evidence="3" id="KW-1185">Reference proteome</keyword>
<evidence type="ECO:0000313" key="2">
    <source>
        <dbReference type="EMBL" id="GII94805.1"/>
    </source>
</evidence>
<reference evidence="2" key="1">
    <citation type="submission" date="2021-01" db="EMBL/GenBank/DDBJ databases">
        <title>Whole genome shotgun sequence of Sinosporangium siamense NBRC 109515.</title>
        <authorList>
            <person name="Komaki H."/>
            <person name="Tamura T."/>
        </authorList>
    </citation>
    <scope>NUCLEOTIDE SEQUENCE</scope>
    <source>
        <strain evidence="2">NBRC 109515</strain>
    </source>
</reference>